<dbReference type="SUPFAM" id="SSF48019">
    <property type="entry name" value="post-AAA+ oligomerization domain-like"/>
    <property type="match status" value="1"/>
</dbReference>
<evidence type="ECO:0000256" key="5">
    <source>
        <dbReference type="ARBA" id="ARBA00022705"/>
    </source>
</evidence>
<dbReference type="Gene3D" id="1.10.8.60">
    <property type="match status" value="1"/>
</dbReference>
<dbReference type="SUPFAM" id="SSF52540">
    <property type="entry name" value="P-loop containing nucleoside triphosphate hydrolases"/>
    <property type="match status" value="1"/>
</dbReference>
<dbReference type="InterPro" id="IPR032780">
    <property type="entry name" value="DNA_pol3_delt_C"/>
</dbReference>
<dbReference type="PANTHER" id="PTHR34388:SF1">
    <property type="entry name" value="DNA POLYMERASE III SUBUNIT DELTA"/>
    <property type="match status" value="1"/>
</dbReference>
<dbReference type="Pfam" id="PF06144">
    <property type="entry name" value="DNA_pol3_delta"/>
    <property type="match status" value="1"/>
</dbReference>
<keyword evidence="6" id="KW-0239">DNA-directed DNA polymerase</keyword>
<protein>
    <recommendedName>
        <fullName evidence="2 9">DNA polymerase III subunit delta</fullName>
        <ecNumber evidence="1 9">2.7.7.7</ecNumber>
    </recommendedName>
</protein>
<evidence type="ECO:0000259" key="11">
    <source>
        <dbReference type="Pfam" id="PF14840"/>
    </source>
</evidence>
<dbReference type="Proteomes" id="UP000321933">
    <property type="component" value="Unassembled WGS sequence"/>
</dbReference>
<dbReference type="EMBL" id="VRYZ01000007">
    <property type="protein sequence ID" value="TXS89990.1"/>
    <property type="molecule type" value="Genomic_DNA"/>
</dbReference>
<dbReference type="Gene3D" id="3.40.50.300">
    <property type="entry name" value="P-loop containing nucleotide triphosphate hydrolases"/>
    <property type="match status" value="1"/>
</dbReference>
<evidence type="ECO:0000259" key="10">
    <source>
        <dbReference type="Pfam" id="PF06144"/>
    </source>
</evidence>
<sequence>MRLYPEKLAAHLKQQCLPVYLVSGDETLLVQECADQVRAAARAAGCTERELIEVAGKDFDWQVLLNSAADMSLFGDRKLIELRIPSGKPGADGSKAICEYLERSSGDDILLLVLGKIDKSSQNSKWFKAIDAAGAWLQVWEVKAQELPRWLQQRIEGAGMTADRDALQLLADRVEGNLLAAVQEVEKLKLLAPDNHISAETVTSAVADNARFNLFAMVDCALQGDAAGSLRMLHGLRGEGTDATVALWALAREIRSLYELQAQCQRGPSQQQVLQQAVKQRKLWQNRLPMVQSALGRHDLDALGELLQLAAAVDGSIKGYARGNTWNQLDNLVTALSGTRTGSLAGAGR</sequence>
<evidence type="ECO:0000256" key="3">
    <source>
        <dbReference type="ARBA" id="ARBA00022679"/>
    </source>
</evidence>
<evidence type="ECO:0000256" key="6">
    <source>
        <dbReference type="ARBA" id="ARBA00022932"/>
    </source>
</evidence>
<dbReference type="InterPro" id="IPR005790">
    <property type="entry name" value="DNA_polIII_delta"/>
</dbReference>
<evidence type="ECO:0000256" key="2">
    <source>
        <dbReference type="ARBA" id="ARBA00017703"/>
    </source>
</evidence>
<feature type="domain" description="DNA polymerase III subunit delta C-terminal" evidence="11">
    <location>
        <begin position="215"/>
        <end position="336"/>
    </location>
</feature>
<comment type="similarity">
    <text evidence="7">Belongs to the DNA polymerase HolA subunit family.</text>
</comment>
<evidence type="ECO:0000313" key="12">
    <source>
        <dbReference type="EMBL" id="TXS89990.1"/>
    </source>
</evidence>
<evidence type="ECO:0000256" key="9">
    <source>
        <dbReference type="NCBIfam" id="TIGR01128"/>
    </source>
</evidence>
<reference evidence="12 13" key="1">
    <citation type="submission" date="2019-08" db="EMBL/GenBank/DDBJ databases">
        <title>Parahaliea maris sp. nov., isolated from the surface seawater.</title>
        <authorList>
            <person name="Liu Y."/>
        </authorList>
    </citation>
    <scope>NUCLEOTIDE SEQUENCE [LARGE SCALE GENOMIC DNA]</scope>
    <source>
        <strain evidence="12 13">S2-26</strain>
    </source>
</reference>
<organism evidence="12 13">
    <name type="scientific">Parahaliea aestuarii</name>
    <dbReference type="NCBI Taxonomy" id="1852021"/>
    <lineage>
        <taxon>Bacteria</taxon>
        <taxon>Pseudomonadati</taxon>
        <taxon>Pseudomonadota</taxon>
        <taxon>Gammaproteobacteria</taxon>
        <taxon>Cellvibrionales</taxon>
        <taxon>Halieaceae</taxon>
        <taxon>Parahaliea</taxon>
    </lineage>
</organism>
<evidence type="ECO:0000256" key="4">
    <source>
        <dbReference type="ARBA" id="ARBA00022695"/>
    </source>
</evidence>
<proteinExistence type="inferred from homology"/>
<dbReference type="InterPro" id="IPR027417">
    <property type="entry name" value="P-loop_NTPase"/>
</dbReference>
<dbReference type="RefSeq" id="WP_148065252.1">
    <property type="nucleotide sequence ID" value="NZ_VRYZ01000007.1"/>
</dbReference>
<evidence type="ECO:0000256" key="1">
    <source>
        <dbReference type="ARBA" id="ARBA00012417"/>
    </source>
</evidence>
<dbReference type="PANTHER" id="PTHR34388">
    <property type="entry name" value="DNA POLYMERASE III SUBUNIT DELTA"/>
    <property type="match status" value="1"/>
</dbReference>
<dbReference type="GO" id="GO:0003677">
    <property type="term" value="F:DNA binding"/>
    <property type="evidence" value="ECO:0007669"/>
    <property type="project" value="InterPro"/>
</dbReference>
<accession>A0A5C8ZQQ5</accession>
<name>A0A5C8ZQQ5_9GAMM</name>
<dbReference type="AlphaFoldDB" id="A0A5C8ZQQ5"/>
<keyword evidence="13" id="KW-1185">Reference proteome</keyword>
<dbReference type="CDD" id="cd18138">
    <property type="entry name" value="HLD_clamp_pol_III_delta"/>
    <property type="match status" value="1"/>
</dbReference>
<gene>
    <name evidence="12" type="ORF">FVW59_15375</name>
</gene>
<keyword evidence="3" id="KW-0808">Transferase</keyword>
<dbReference type="Pfam" id="PF14840">
    <property type="entry name" value="DNA_pol3_delt_C"/>
    <property type="match status" value="1"/>
</dbReference>
<evidence type="ECO:0000256" key="8">
    <source>
        <dbReference type="ARBA" id="ARBA00049244"/>
    </source>
</evidence>
<feature type="domain" description="DNA polymerase III delta N-terminal" evidence="10">
    <location>
        <begin position="20"/>
        <end position="135"/>
    </location>
</feature>
<keyword evidence="4" id="KW-0548">Nucleotidyltransferase</keyword>
<dbReference type="EC" id="2.7.7.7" evidence="1 9"/>
<dbReference type="OrthoDB" id="9770982at2"/>
<dbReference type="GO" id="GO:0003887">
    <property type="term" value="F:DNA-directed DNA polymerase activity"/>
    <property type="evidence" value="ECO:0007669"/>
    <property type="project" value="UniProtKB-UniRule"/>
</dbReference>
<comment type="catalytic activity">
    <reaction evidence="8">
        <text>DNA(n) + a 2'-deoxyribonucleoside 5'-triphosphate = DNA(n+1) + diphosphate</text>
        <dbReference type="Rhea" id="RHEA:22508"/>
        <dbReference type="Rhea" id="RHEA-COMP:17339"/>
        <dbReference type="Rhea" id="RHEA-COMP:17340"/>
        <dbReference type="ChEBI" id="CHEBI:33019"/>
        <dbReference type="ChEBI" id="CHEBI:61560"/>
        <dbReference type="ChEBI" id="CHEBI:173112"/>
        <dbReference type="EC" id="2.7.7.7"/>
    </reaction>
</comment>
<dbReference type="InterPro" id="IPR008921">
    <property type="entry name" value="DNA_pol3_clamp-load_cplx_C"/>
</dbReference>
<dbReference type="NCBIfam" id="TIGR01128">
    <property type="entry name" value="holA"/>
    <property type="match status" value="1"/>
</dbReference>
<dbReference type="GO" id="GO:0009360">
    <property type="term" value="C:DNA polymerase III complex"/>
    <property type="evidence" value="ECO:0007669"/>
    <property type="project" value="UniProtKB-UniRule"/>
</dbReference>
<dbReference type="GO" id="GO:0006261">
    <property type="term" value="P:DNA-templated DNA replication"/>
    <property type="evidence" value="ECO:0007669"/>
    <property type="project" value="TreeGrafter"/>
</dbReference>
<dbReference type="Gene3D" id="1.20.272.10">
    <property type="match status" value="1"/>
</dbReference>
<evidence type="ECO:0000313" key="13">
    <source>
        <dbReference type="Proteomes" id="UP000321933"/>
    </source>
</evidence>
<dbReference type="InterPro" id="IPR010372">
    <property type="entry name" value="DNA_pol3_delta_N"/>
</dbReference>
<comment type="caution">
    <text evidence="12">The sequence shown here is derived from an EMBL/GenBank/DDBJ whole genome shotgun (WGS) entry which is preliminary data.</text>
</comment>
<keyword evidence="5" id="KW-0235">DNA replication</keyword>
<evidence type="ECO:0000256" key="7">
    <source>
        <dbReference type="ARBA" id="ARBA00034754"/>
    </source>
</evidence>